<organism evidence="4 5">
    <name type="scientific">Streptomyces musisoli</name>
    <dbReference type="NCBI Taxonomy" id="2802280"/>
    <lineage>
        <taxon>Bacteria</taxon>
        <taxon>Bacillati</taxon>
        <taxon>Actinomycetota</taxon>
        <taxon>Actinomycetes</taxon>
        <taxon>Kitasatosporales</taxon>
        <taxon>Streptomycetaceae</taxon>
        <taxon>Streptomyces</taxon>
    </lineage>
</organism>
<dbReference type="InterPro" id="IPR006680">
    <property type="entry name" value="Amidohydro-rel"/>
</dbReference>
<dbReference type="InterPro" id="IPR050287">
    <property type="entry name" value="MTA/SAH_deaminase"/>
</dbReference>
<gene>
    <name evidence="4" type="ORF">JK361_06340</name>
</gene>
<dbReference type="Gene3D" id="2.30.40.10">
    <property type="entry name" value="Urease, subunit C, domain 1"/>
    <property type="match status" value="1"/>
</dbReference>
<reference evidence="4 5" key="1">
    <citation type="submission" date="2021-01" db="EMBL/GenBank/DDBJ databases">
        <title>WGS of actinomycetes isolated from Thailand.</title>
        <authorList>
            <person name="Thawai C."/>
        </authorList>
    </citation>
    <scope>NUCLEOTIDE SEQUENCE [LARGE SCALE GENOMIC DNA]</scope>
    <source>
        <strain evidence="4 5">CH5-8</strain>
    </source>
</reference>
<feature type="compositionally biased region" description="Low complexity" evidence="2">
    <location>
        <begin position="569"/>
        <end position="596"/>
    </location>
</feature>
<proteinExistence type="predicted"/>
<dbReference type="EMBL" id="JAERRH010000002">
    <property type="protein sequence ID" value="MBL1104226.1"/>
    <property type="molecule type" value="Genomic_DNA"/>
</dbReference>
<keyword evidence="1" id="KW-0378">Hydrolase</keyword>
<dbReference type="Pfam" id="PF01979">
    <property type="entry name" value="Amidohydro_1"/>
    <property type="match status" value="1"/>
</dbReference>
<feature type="domain" description="Amidohydrolase-related" evidence="3">
    <location>
        <begin position="66"/>
        <end position="389"/>
    </location>
</feature>
<dbReference type="SUPFAM" id="SSF51338">
    <property type="entry name" value="Composite domain of metallo-dependent hydrolases"/>
    <property type="match status" value="2"/>
</dbReference>
<evidence type="ECO:0000313" key="4">
    <source>
        <dbReference type="EMBL" id="MBL1104226.1"/>
    </source>
</evidence>
<evidence type="ECO:0000259" key="3">
    <source>
        <dbReference type="Pfam" id="PF01979"/>
    </source>
</evidence>
<dbReference type="Gene3D" id="3.20.20.140">
    <property type="entry name" value="Metal-dependent hydrolases"/>
    <property type="match status" value="1"/>
</dbReference>
<feature type="region of interest" description="Disordered" evidence="2">
    <location>
        <begin position="448"/>
        <end position="602"/>
    </location>
</feature>
<dbReference type="SUPFAM" id="SSF51556">
    <property type="entry name" value="Metallo-dependent hydrolases"/>
    <property type="match status" value="1"/>
</dbReference>
<dbReference type="InterPro" id="IPR011059">
    <property type="entry name" value="Metal-dep_hydrolase_composite"/>
</dbReference>
<feature type="compositionally biased region" description="Pro residues" evidence="2">
    <location>
        <begin position="533"/>
        <end position="549"/>
    </location>
</feature>
<comment type="caution">
    <text evidence="4">The sequence shown here is derived from an EMBL/GenBank/DDBJ whole genome shotgun (WGS) entry which is preliminary data.</text>
</comment>
<sequence length="602" mass="61693">MTDLTLHRLRHETLLLVPDVTLTPDGPLDGHAVVVQDGVFRDVGPAERIVRTHPSLTPLRLPGHALMPGFVDAHHHLTQSFGGALAFGEPSEIFRRVWVPLERALDEESAYVAAKLAALESLRGGFTTVAESGTRAPVDVDVIASAARDAGIRCVLGLVCNDAADGTGEDADPRTVLGAAERHLARYGGDDLVRPSLAVSVPEAATGPTLAATARLAAAAGTVVQIHVNEHLVAVERSLVRHGMRPLEYLHHVGALGPQLLAAHATLLTPAEVTLLADTGTAVSYNPVASAWKGNAVAPATVFAERGIRFGLGTDGTRGDGFRLADAAESAQRLTHGLAAGDSSCGAGWTWLERAGAGGADAVGLGRLTGRIAVGQAADFLLVDVSGPELRLSWDLPWELVRRGNRDQLSAVYVGGRLRLWHGWPPDWDGPALVRQAAELARRVVERAEVTRAHPTSVRAWQEAGSTRAAGSAAPATAETAPAATGTARTTAPAARTTAPATQPAAPTPAPATAETDTTAAQTDTRRTTAPATTPPAPTTAPVPGPAPESDPVTASGVAPVLAPDRAARSTAGPAGSPAARPATPGAAPTAASTAGSVGGRA</sequence>
<dbReference type="PANTHER" id="PTHR43794">
    <property type="entry name" value="AMINOHYDROLASE SSNA-RELATED"/>
    <property type="match status" value="1"/>
</dbReference>
<name>A0ABS1NVV3_9ACTN</name>
<evidence type="ECO:0000256" key="1">
    <source>
        <dbReference type="ARBA" id="ARBA00022801"/>
    </source>
</evidence>
<accession>A0ABS1NVV3</accession>
<evidence type="ECO:0000313" key="5">
    <source>
        <dbReference type="Proteomes" id="UP000621386"/>
    </source>
</evidence>
<keyword evidence="5" id="KW-1185">Reference proteome</keyword>
<dbReference type="PANTHER" id="PTHR43794:SF11">
    <property type="entry name" value="AMIDOHYDROLASE-RELATED DOMAIN-CONTAINING PROTEIN"/>
    <property type="match status" value="1"/>
</dbReference>
<feature type="compositionally biased region" description="Low complexity" evidence="2">
    <location>
        <begin position="464"/>
        <end position="532"/>
    </location>
</feature>
<dbReference type="InterPro" id="IPR032466">
    <property type="entry name" value="Metal_Hydrolase"/>
</dbReference>
<protein>
    <submittedName>
        <fullName evidence="4">Amidohydrolase family protein</fullName>
    </submittedName>
</protein>
<dbReference type="Proteomes" id="UP000621386">
    <property type="component" value="Unassembled WGS sequence"/>
</dbReference>
<evidence type="ECO:0000256" key="2">
    <source>
        <dbReference type="SAM" id="MobiDB-lite"/>
    </source>
</evidence>